<gene>
    <name evidence="2" type="ORF">LXM26_00510</name>
</gene>
<evidence type="ECO:0000256" key="1">
    <source>
        <dbReference type="SAM" id="Phobius"/>
    </source>
</evidence>
<evidence type="ECO:0000313" key="3">
    <source>
        <dbReference type="Proteomes" id="UP001139000"/>
    </source>
</evidence>
<keyword evidence="1" id="KW-1133">Transmembrane helix</keyword>
<name>A0A9X1PEX2_9BACT</name>
<protein>
    <submittedName>
        <fullName evidence="2">Uncharacterized protein</fullName>
    </submittedName>
</protein>
<dbReference type="RefSeq" id="WP_234652304.1">
    <property type="nucleotide sequence ID" value="NZ_CP094997.1"/>
</dbReference>
<proteinExistence type="predicted"/>
<dbReference type="EMBL" id="JAJTTC010000001">
    <property type="protein sequence ID" value="MCF0059955.1"/>
    <property type="molecule type" value="Genomic_DNA"/>
</dbReference>
<comment type="caution">
    <text evidence="2">The sequence shown here is derived from an EMBL/GenBank/DDBJ whole genome shotgun (WGS) entry which is preliminary data.</text>
</comment>
<organism evidence="2 3">
    <name type="scientific">Dyadobacter chenwenxiniae</name>
    <dbReference type="NCBI Taxonomy" id="2906456"/>
    <lineage>
        <taxon>Bacteria</taxon>
        <taxon>Pseudomonadati</taxon>
        <taxon>Bacteroidota</taxon>
        <taxon>Cytophagia</taxon>
        <taxon>Cytophagales</taxon>
        <taxon>Spirosomataceae</taxon>
        <taxon>Dyadobacter</taxon>
    </lineage>
</organism>
<keyword evidence="3" id="KW-1185">Reference proteome</keyword>
<sequence length="95" mass="10420">MDKVASCTKCTKCTVGNYGKCGWKDREMEPGEMILNVSQQAKLMQAIKDAPKIPEGRDVRELPHPIFSETGWMIPVAIVIAVVAVVAGVVLMYLN</sequence>
<reference evidence="2" key="1">
    <citation type="submission" date="2021-12" db="EMBL/GenBank/DDBJ databases">
        <title>Novel species in genus Dyadobacter.</title>
        <authorList>
            <person name="Ma C."/>
        </authorList>
    </citation>
    <scope>NUCLEOTIDE SEQUENCE</scope>
    <source>
        <strain evidence="2">LJ419</strain>
    </source>
</reference>
<accession>A0A9X1PEX2</accession>
<dbReference type="AlphaFoldDB" id="A0A9X1PEX2"/>
<feature type="transmembrane region" description="Helical" evidence="1">
    <location>
        <begin position="72"/>
        <end position="94"/>
    </location>
</feature>
<evidence type="ECO:0000313" key="2">
    <source>
        <dbReference type="EMBL" id="MCF0059955.1"/>
    </source>
</evidence>
<dbReference type="Proteomes" id="UP001139000">
    <property type="component" value="Unassembled WGS sequence"/>
</dbReference>
<keyword evidence="1" id="KW-0472">Membrane</keyword>
<keyword evidence="1" id="KW-0812">Transmembrane</keyword>